<dbReference type="InterPro" id="IPR050445">
    <property type="entry name" value="Bact_polysacc_biosynth/exp"/>
</dbReference>
<dbReference type="Pfam" id="PF02706">
    <property type="entry name" value="Wzz"/>
    <property type="match status" value="1"/>
</dbReference>
<keyword evidence="2" id="KW-1003">Cell membrane</keyword>
<keyword evidence="9" id="KW-1185">Reference proteome</keyword>
<evidence type="ECO:0000256" key="5">
    <source>
        <dbReference type="ARBA" id="ARBA00023136"/>
    </source>
</evidence>
<evidence type="ECO:0000256" key="4">
    <source>
        <dbReference type="ARBA" id="ARBA00022989"/>
    </source>
</evidence>
<feature type="domain" description="Polysaccharide chain length determinant N-terminal" evidence="7">
    <location>
        <begin position="24"/>
        <end position="108"/>
    </location>
</feature>
<name>A0ABN1EU11_9PROT</name>
<evidence type="ECO:0000313" key="8">
    <source>
        <dbReference type="EMBL" id="GAA0574064.1"/>
    </source>
</evidence>
<evidence type="ECO:0000256" key="6">
    <source>
        <dbReference type="SAM" id="Phobius"/>
    </source>
</evidence>
<gene>
    <name evidence="8" type="ORF">GCM10008942_23450</name>
</gene>
<comment type="caution">
    <text evidence="8">The sequence shown here is derived from an EMBL/GenBank/DDBJ whole genome shotgun (WGS) entry which is preliminary data.</text>
</comment>
<accession>A0ABN1EU11</accession>
<comment type="subcellular location">
    <subcellularLocation>
        <location evidence="1">Cell membrane</location>
        <topology evidence="1">Multi-pass membrane protein</topology>
    </subcellularLocation>
</comment>
<evidence type="ECO:0000256" key="1">
    <source>
        <dbReference type="ARBA" id="ARBA00004651"/>
    </source>
</evidence>
<keyword evidence="5 6" id="KW-0472">Membrane</keyword>
<dbReference type="InterPro" id="IPR003856">
    <property type="entry name" value="LPS_length_determ_N"/>
</dbReference>
<dbReference type="InterPro" id="IPR027417">
    <property type="entry name" value="P-loop_NTPase"/>
</dbReference>
<dbReference type="SUPFAM" id="SSF52540">
    <property type="entry name" value="P-loop containing nucleoside triphosphate hydrolases"/>
    <property type="match status" value="1"/>
</dbReference>
<keyword evidence="3 6" id="KW-0812">Transmembrane</keyword>
<evidence type="ECO:0000256" key="2">
    <source>
        <dbReference type="ARBA" id="ARBA00022475"/>
    </source>
</evidence>
<dbReference type="Gene3D" id="3.40.50.300">
    <property type="entry name" value="P-loop containing nucleotide triphosphate hydrolases"/>
    <property type="match status" value="1"/>
</dbReference>
<dbReference type="PANTHER" id="PTHR32309">
    <property type="entry name" value="TYROSINE-PROTEIN KINASE"/>
    <property type="match status" value="1"/>
</dbReference>
<evidence type="ECO:0000256" key="3">
    <source>
        <dbReference type="ARBA" id="ARBA00022692"/>
    </source>
</evidence>
<dbReference type="PANTHER" id="PTHR32309:SF13">
    <property type="entry name" value="FERRIC ENTEROBACTIN TRANSPORT PROTEIN FEPE"/>
    <property type="match status" value="1"/>
</dbReference>
<sequence>MSTREARPVSTTPPEPSFGPADFLRVVRERARLIRNVTLAIVALTAAVMFALPTRYSTSAVVMLDQRKNNVADTSSVLSALPTDPSSVQNQIQVLSSRDLALKVIDKLHLEADPEFNPTLAKGGLPDLNPLHYLRSRPAGGPADIREGVVSAFLNNLDVSSLGLSTSLQVSFSAKDPAKAARIANALAKSYTEDQIAVKRDAARQAATWLSDRMHQLAAQVQQQEAAVQLYKAEHDLVESADGKSLVDDQLLAINAQLIAAQSDLAEKRAAYERVSALSRTGNAAAITPVVNSKMIGDLRTQEAELVRQESDLATRYGPNHPKMVAIRNEKRDLSAKIAREVQGIAGSLESDLEVARAHVGSIQASLAKVERQARGENMARVQLKALEANLASTRATYESFVARLRAVQDQDDIQIPEARVISTAPVPTAPSSPHRTLFIGASIPGGLLIGILIALLLERFGAPVRAAPTPIRRSERPAVVPPAAAPAFAQAPAQPVPPPQPELPPVLAELAASSDLRLADWVLDHPDSPYGRGLVAVLAALASFRKGQAQIVSLTSAAPDASQSVTALALARMAVRSGLRTLLIDAESGRLAPASPATGLAAMAAGTPFATAVLKDRRSNLYCLSAPPSVWPQAETVLAGLRQTCDLVLVNAPAAGSAAVWPHLARLSDVVVLQSPATAAPSLTAHALRWLVAMRAPLCGLVVTR</sequence>
<proteinExistence type="predicted"/>
<reference evidence="8 9" key="1">
    <citation type="journal article" date="2019" name="Int. J. Syst. Evol. Microbiol.">
        <title>The Global Catalogue of Microorganisms (GCM) 10K type strain sequencing project: providing services to taxonomists for standard genome sequencing and annotation.</title>
        <authorList>
            <consortium name="The Broad Institute Genomics Platform"/>
            <consortium name="The Broad Institute Genome Sequencing Center for Infectious Disease"/>
            <person name="Wu L."/>
            <person name="Ma J."/>
        </authorList>
    </citation>
    <scope>NUCLEOTIDE SEQUENCE [LARGE SCALE GENOMIC DNA]</scope>
    <source>
        <strain evidence="8 9">JCM 15089</strain>
    </source>
</reference>
<protein>
    <submittedName>
        <fullName evidence="8">Polysaccharide biosynthesis tyrosine autokinase</fullName>
    </submittedName>
</protein>
<evidence type="ECO:0000259" key="7">
    <source>
        <dbReference type="Pfam" id="PF02706"/>
    </source>
</evidence>
<dbReference type="EMBL" id="BAAADD010000006">
    <property type="protein sequence ID" value="GAA0574064.1"/>
    <property type="molecule type" value="Genomic_DNA"/>
</dbReference>
<organism evidence="8 9">
    <name type="scientific">Rhizomicrobium electricum</name>
    <dbReference type="NCBI Taxonomy" id="480070"/>
    <lineage>
        <taxon>Bacteria</taxon>
        <taxon>Pseudomonadati</taxon>
        <taxon>Pseudomonadota</taxon>
        <taxon>Alphaproteobacteria</taxon>
        <taxon>Micropepsales</taxon>
        <taxon>Micropepsaceae</taxon>
        <taxon>Rhizomicrobium</taxon>
    </lineage>
</organism>
<feature type="transmembrane region" description="Helical" evidence="6">
    <location>
        <begin position="33"/>
        <end position="52"/>
    </location>
</feature>
<keyword evidence="4 6" id="KW-1133">Transmembrane helix</keyword>
<evidence type="ECO:0000313" key="9">
    <source>
        <dbReference type="Proteomes" id="UP001499951"/>
    </source>
</evidence>
<dbReference type="Proteomes" id="UP001499951">
    <property type="component" value="Unassembled WGS sequence"/>
</dbReference>
<dbReference type="RefSeq" id="WP_166935902.1">
    <property type="nucleotide sequence ID" value="NZ_BAAADD010000006.1"/>
</dbReference>